<dbReference type="Proteomes" id="UP000663869">
    <property type="component" value="Unassembled WGS sequence"/>
</dbReference>
<evidence type="ECO:0000313" key="6">
    <source>
        <dbReference type="EMBL" id="CAF4484515.1"/>
    </source>
</evidence>
<dbReference type="Proteomes" id="UP000663872">
    <property type="component" value="Unassembled WGS sequence"/>
</dbReference>
<organism evidence="9 10">
    <name type="scientific">Rotaria socialis</name>
    <dbReference type="NCBI Taxonomy" id="392032"/>
    <lineage>
        <taxon>Eukaryota</taxon>
        <taxon>Metazoa</taxon>
        <taxon>Spiralia</taxon>
        <taxon>Gnathifera</taxon>
        <taxon>Rotifera</taxon>
        <taxon>Eurotatoria</taxon>
        <taxon>Bdelloidea</taxon>
        <taxon>Philodinida</taxon>
        <taxon>Philodinidae</taxon>
        <taxon>Rotaria</taxon>
    </lineage>
</organism>
<dbReference type="EMBL" id="CAJOBQ010003950">
    <property type="protein sequence ID" value="CAF4622741.1"/>
    <property type="molecule type" value="Genomic_DNA"/>
</dbReference>
<name>A0A821QDC4_9BILA</name>
<evidence type="ECO:0000313" key="8">
    <source>
        <dbReference type="EMBL" id="CAF4759991.1"/>
    </source>
</evidence>
<dbReference type="Proteomes" id="UP000663825">
    <property type="component" value="Unassembled WGS sequence"/>
</dbReference>
<dbReference type="EMBL" id="CAJOBO010003211">
    <property type="protein sequence ID" value="CAF4484515.1"/>
    <property type="molecule type" value="Genomic_DNA"/>
</dbReference>
<dbReference type="EMBL" id="CAJNXB010000089">
    <property type="protein sequence ID" value="CAF3019907.1"/>
    <property type="molecule type" value="Genomic_DNA"/>
</dbReference>
<evidence type="ECO:0000313" key="3">
    <source>
        <dbReference type="EMBL" id="CAF3368484.1"/>
    </source>
</evidence>
<dbReference type="Proteomes" id="UP000663848">
    <property type="component" value="Unassembled WGS sequence"/>
</dbReference>
<proteinExistence type="predicted"/>
<evidence type="ECO:0000313" key="2">
    <source>
        <dbReference type="EMBL" id="CAF3364895.1"/>
    </source>
</evidence>
<sequence length="114" mass="14025">MQYDYKARNTLSELCRGRYLDNEEELNLINEFEQNYKSQSAVYWYTRDYFLYKTMNIALRTQDMEIIMTMGFFIRDLHEQFVVMHKKQVDQQKEVLIFRGQDVLLNEFDNIRKI</sequence>
<evidence type="ECO:0000313" key="9">
    <source>
        <dbReference type="EMBL" id="CAF4824303.1"/>
    </source>
</evidence>
<evidence type="ECO:0000313" key="7">
    <source>
        <dbReference type="EMBL" id="CAF4622741.1"/>
    </source>
</evidence>
<dbReference type="Proteomes" id="UP000663862">
    <property type="component" value="Unassembled WGS sequence"/>
</dbReference>
<reference evidence="9" key="1">
    <citation type="submission" date="2021-02" db="EMBL/GenBank/DDBJ databases">
        <authorList>
            <person name="Nowell W R."/>
        </authorList>
    </citation>
    <scope>NUCLEOTIDE SEQUENCE</scope>
</reference>
<comment type="caution">
    <text evidence="9">The sequence shown here is derived from an EMBL/GenBank/DDBJ whole genome shotgun (WGS) entry which is preliminary data.</text>
</comment>
<dbReference type="EMBL" id="CAJNYT010001994">
    <property type="protein sequence ID" value="CAF3441577.1"/>
    <property type="molecule type" value="Genomic_DNA"/>
</dbReference>
<evidence type="ECO:0000313" key="5">
    <source>
        <dbReference type="EMBL" id="CAF4470795.1"/>
    </source>
</evidence>
<gene>
    <name evidence="3" type="ORF">FME351_LOCUS6108</name>
    <name evidence="4" type="ORF">GRG538_LOCUS13526</name>
    <name evidence="6" type="ORF">HFQ381_LOCUS26539</name>
    <name evidence="2" type="ORF">LUA448_LOCUS14299</name>
    <name evidence="8" type="ORF">QYT958_LOCUS21561</name>
    <name evidence="1" type="ORF">TIS948_LOCUS2393</name>
    <name evidence="9" type="ORF">TOA249_LOCUS24791</name>
    <name evidence="7" type="ORF">TSG867_LOCUS29124</name>
    <name evidence="5" type="ORF">UJA718_LOCUS24174</name>
</gene>
<dbReference type="Proteomes" id="UP000663851">
    <property type="component" value="Unassembled WGS sequence"/>
</dbReference>
<protein>
    <submittedName>
        <fullName evidence="9">Uncharacterized protein</fullName>
    </submittedName>
</protein>
<dbReference type="AlphaFoldDB" id="A0A821QDC4"/>
<evidence type="ECO:0000313" key="10">
    <source>
        <dbReference type="Proteomes" id="UP000663838"/>
    </source>
</evidence>
<dbReference type="Proteomes" id="UP000663873">
    <property type="component" value="Unassembled WGS sequence"/>
</dbReference>
<evidence type="ECO:0000313" key="11">
    <source>
        <dbReference type="Proteomes" id="UP000663873"/>
    </source>
</evidence>
<dbReference type="EMBL" id="CAJOBR010003961">
    <property type="protein sequence ID" value="CAF4759991.1"/>
    <property type="molecule type" value="Genomic_DNA"/>
</dbReference>
<dbReference type="EMBL" id="CAJOBS010002583">
    <property type="protein sequence ID" value="CAF4824303.1"/>
    <property type="molecule type" value="Genomic_DNA"/>
</dbReference>
<evidence type="ECO:0000313" key="4">
    <source>
        <dbReference type="EMBL" id="CAF3441577.1"/>
    </source>
</evidence>
<dbReference type="Proteomes" id="UP000663833">
    <property type="component" value="Unassembled WGS sequence"/>
</dbReference>
<dbReference type="EMBL" id="CAJNYD010001789">
    <property type="protein sequence ID" value="CAF3364895.1"/>
    <property type="molecule type" value="Genomic_DNA"/>
</dbReference>
<keyword evidence="11" id="KW-1185">Reference proteome</keyword>
<accession>A0A821QDC4</accession>
<evidence type="ECO:0000313" key="1">
    <source>
        <dbReference type="EMBL" id="CAF3019907.1"/>
    </source>
</evidence>
<dbReference type="EMBL" id="CAJNYU010000505">
    <property type="protein sequence ID" value="CAF3368484.1"/>
    <property type="molecule type" value="Genomic_DNA"/>
</dbReference>
<dbReference type="Proteomes" id="UP000663838">
    <property type="component" value="Unassembled WGS sequence"/>
</dbReference>
<dbReference type="EMBL" id="CAJOBP010005487">
    <property type="protein sequence ID" value="CAF4470795.1"/>
    <property type="molecule type" value="Genomic_DNA"/>
</dbReference>